<protein>
    <submittedName>
        <fullName evidence="1">Uncharacterized protein</fullName>
    </submittedName>
</protein>
<evidence type="ECO:0000313" key="2">
    <source>
        <dbReference type="Proteomes" id="UP000055024"/>
    </source>
</evidence>
<dbReference type="Proteomes" id="UP000055024">
    <property type="component" value="Unassembled WGS sequence"/>
</dbReference>
<reference evidence="1 2" key="1">
    <citation type="submission" date="2015-01" db="EMBL/GenBank/DDBJ databases">
        <title>Evolution of Trichinella species and genotypes.</title>
        <authorList>
            <person name="Korhonen P.K."/>
            <person name="Edoardo P."/>
            <person name="Giuseppe L.R."/>
            <person name="Gasser R.B."/>
        </authorList>
    </citation>
    <scope>NUCLEOTIDE SEQUENCE [LARGE SCALE GENOMIC DNA]</scope>
    <source>
        <strain evidence="1">ISS1029</strain>
    </source>
</reference>
<accession>A0A0V1GGQ9</accession>
<sequence length="37" mass="4174">MSSFKAFINYGSPFSIVENSLFDLSILLCDKANKFLI</sequence>
<organism evidence="1 2">
    <name type="scientific">Trichinella zimbabwensis</name>
    <dbReference type="NCBI Taxonomy" id="268475"/>
    <lineage>
        <taxon>Eukaryota</taxon>
        <taxon>Metazoa</taxon>
        <taxon>Ecdysozoa</taxon>
        <taxon>Nematoda</taxon>
        <taxon>Enoplea</taxon>
        <taxon>Dorylaimia</taxon>
        <taxon>Trichinellida</taxon>
        <taxon>Trichinellidae</taxon>
        <taxon>Trichinella</taxon>
    </lineage>
</organism>
<keyword evidence="2" id="KW-1185">Reference proteome</keyword>
<evidence type="ECO:0000313" key="1">
    <source>
        <dbReference type="EMBL" id="KRY97439.1"/>
    </source>
</evidence>
<comment type="caution">
    <text evidence="1">The sequence shown here is derived from an EMBL/GenBank/DDBJ whole genome shotgun (WGS) entry which is preliminary data.</text>
</comment>
<dbReference type="AlphaFoldDB" id="A0A0V1GGQ9"/>
<gene>
    <name evidence="1" type="ORF">T11_17822</name>
</gene>
<proteinExistence type="predicted"/>
<dbReference type="EMBL" id="JYDP01002053">
    <property type="protein sequence ID" value="KRY97439.1"/>
    <property type="molecule type" value="Genomic_DNA"/>
</dbReference>
<name>A0A0V1GGQ9_9BILA</name>